<gene>
    <name evidence="1" type="ORF">SKTS_11810</name>
</gene>
<dbReference type="Proteomes" id="UP000502260">
    <property type="component" value="Chromosome"/>
</dbReference>
<sequence>MTLDRARELLAVQVSFGSGYNANSAKLLLSEVQKEYGQAAVDQLIKEMQLEQVFGFEPGTRFENGIALKN</sequence>
<proteinExistence type="predicted"/>
<protein>
    <submittedName>
        <fullName evidence="1">Uncharacterized protein</fullName>
    </submittedName>
</protein>
<accession>A0A6F8VC11</accession>
<reference evidence="2" key="1">
    <citation type="submission" date="2020-03" db="EMBL/GenBank/DDBJ databases">
        <title>Complete genome sequence of sulfur-oxidizing bacterium skT11.</title>
        <authorList>
            <person name="Kanda M."/>
            <person name="Kojima H."/>
            <person name="Fukui M."/>
        </authorList>
    </citation>
    <scope>NUCLEOTIDE SEQUENCE [LARGE SCALE GENOMIC DNA]</scope>
    <source>
        <strain evidence="2">skT11</strain>
    </source>
</reference>
<dbReference type="EMBL" id="AP022853">
    <property type="protein sequence ID" value="BCB26295.1"/>
    <property type="molecule type" value="Genomic_DNA"/>
</dbReference>
<evidence type="ECO:0000313" key="1">
    <source>
        <dbReference type="EMBL" id="BCB26295.1"/>
    </source>
</evidence>
<dbReference type="AlphaFoldDB" id="A0A6F8VC11"/>
<dbReference type="KEGG" id="slac:SKTS_11810"/>
<evidence type="ECO:0000313" key="2">
    <source>
        <dbReference type="Proteomes" id="UP000502260"/>
    </source>
</evidence>
<name>A0A6F8VC11_9PROT</name>
<keyword evidence="2" id="KW-1185">Reference proteome</keyword>
<organism evidence="1 2">
    <name type="scientific">Sulfurimicrobium lacus</name>
    <dbReference type="NCBI Taxonomy" id="2715678"/>
    <lineage>
        <taxon>Bacteria</taxon>
        <taxon>Pseudomonadati</taxon>
        <taxon>Pseudomonadota</taxon>
        <taxon>Betaproteobacteria</taxon>
        <taxon>Nitrosomonadales</taxon>
        <taxon>Sulfuricellaceae</taxon>
        <taxon>Sulfurimicrobium</taxon>
    </lineage>
</organism>
<dbReference type="RefSeq" id="WP_173061749.1">
    <property type="nucleotide sequence ID" value="NZ_AP022853.1"/>
</dbReference>